<keyword evidence="2" id="KW-0560">Oxidoreductase</keyword>
<dbReference type="PANTHER" id="PTHR43008:SF4">
    <property type="entry name" value="CHAIN DEHYDROGENASE, PUTATIVE (AFU_ORTHOLOGUE AFUA_4G08710)-RELATED"/>
    <property type="match status" value="1"/>
</dbReference>
<keyword evidence="4" id="KW-1185">Reference proteome</keyword>
<accession>A0ABQ6A6Y2</accession>
<organism evidence="3 4">
    <name type="scientific">Acidocella aquatica</name>
    <dbReference type="NCBI Taxonomy" id="1922313"/>
    <lineage>
        <taxon>Bacteria</taxon>
        <taxon>Pseudomonadati</taxon>
        <taxon>Pseudomonadota</taxon>
        <taxon>Alphaproteobacteria</taxon>
        <taxon>Acetobacterales</taxon>
        <taxon>Acidocellaceae</taxon>
        <taxon>Acidocella</taxon>
    </lineage>
</organism>
<evidence type="ECO:0000313" key="3">
    <source>
        <dbReference type="EMBL" id="GLR67457.1"/>
    </source>
</evidence>
<dbReference type="PANTHER" id="PTHR43008">
    <property type="entry name" value="BENZIL REDUCTASE"/>
    <property type="match status" value="1"/>
</dbReference>
<proteinExistence type="inferred from homology"/>
<dbReference type="CDD" id="cd05233">
    <property type="entry name" value="SDR_c"/>
    <property type="match status" value="1"/>
</dbReference>
<reference evidence="4" key="1">
    <citation type="journal article" date="2019" name="Int. J. Syst. Evol. Microbiol.">
        <title>The Global Catalogue of Microorganisms (GCM) 10K type strain sequencing project: providing services to taxonomists for standard genome sequencing and annotation.</title>
        <authorList>
            <consortium name="The Broad Institute Genomics Platform"/>
            <consortium name="The Broad Institute Genome Sequencing Center for Infectious Disease"/>
            <person name="Wu L."/>
            <person name="Ma J."/>
        </authorList>
    </citation>
    <scope>NUCLEOTIDE SEQUENCE [LARGE SCALE GENOMIC DNA]</scope>
    <source>
        <strain evidence="4">NBRC 112502</strain>
    </source>
</reference>
<gene>
    <name evidence="3" type="ORF">GCM10010909_21380</name>
</gene>
<sequence>MESFKEHAAIVTGAAGGMGSAIARAFAKQGWPLVLSDLHEEPLAALGTKKIGALVHAAGVSPSMTNGKRVFAINFTATKTLVEALLPNMALGGAAVLIASNSGNFLRGQLSTEP</sequence>
<dbReference type="PRINTS" id="PR00081">
    <property type="entry name" value="GDHRDH"/>
</dbReference>
<dbReference type="EMBL" id="BSOS01000066">
    <property type="protein sequence ID" value="GLR67457.1"/>
    <property type="molecule type" value="Genomic_DNA"/>
</dbReference>
<dbReference type="InterPro" id="IPR036291">
    <property type="entry name" value="NAD(P)-bd_dom_sf"/>
</dbReference>
<dbReference type="InterPro" id="IPR002347">
    <property type="entry name" value="SDR_fam"/>
</dbReference>
<comment type="caution">
    <text evidence="3">The sequence shown here is derived from an EMBL/GenBank/DDBJ whole genome shotgun (WGS) entry which is preliminary data.</text>
</comment>
<evidence type="ECO:0000313" key="4">
    <source>
        <dbReference type="Proteomes" id="UP001156641"/>
    </source>
</evidence>
<dbReference type="SUPFAM" id="SSF51735">
    <property type="entry name" value="NAD(P)-binding Rossmann-fold domains"/>
    <property type="match status" value="1"/>
</dbReference>
<name>A0ABQ6A6Y2_9PROT</name>
<dbReference type="Pfam" id="PF00106">
    <property type="entry name" value="adh_short"/>
    <property type="match status" value="1"/>
</dbReference>
<comment type="similarity">
    <text evidence="1">Belongs to the short-chain dehydrogenases/reductases (SDR) family.</text>
</comment>
<dbReference type="Proteomes" id="UP001156641">
    <property type="component" value="Unassembled WGS sequence"/>
</dbReference>
<evidence type="ECO:0000256" key="1">
    <source>
        <dbReference type="ARBA" id="ARBA00006484"/>
    </source>
</evidence>
<dbReference type="RefSeq" id="WP_284258195.1">
    <property type="nucleotide sequence ID" value="NZ_BSOS01000066.1"/>
</dbReference>
<dbReference type="Gene3D" id="3.40.50.720">
    <property type="entry name" value="NAD(P)-binding Rossmann-like Domain"/>
    <property type="match status" value="2"/>
</dbReference>
<protein>
    <submittedName>
        <fullName evidence="3">Uncharacterized protein</fullName>
    </submittedName>
</protein>
<evidence type="ECO:0000256" key="2">
    <source>
        <dbReference type="ARBA" id="ARBA00023002"/>
    </source>
</evidence>